<keyword evidence="2" id="KW-0547">Nucleotide-binding</keyword>
<accession>A0A7I5E9T3</accession>
<proteinExistence type="predicted"/>
<dbReference type="PANTHER" id="PTHR15045">
    <property type="entry name" value="FUCOSE-1-PHOSPHATE GUANYLYLTRANSFERASE"/>
    <property type="match status" value="1"/>
</dbReference>
<sequence>MAMWDLLVLTAGSERQKRDFELLLDEVDVSIYCRKALIIPDFPEGVRIGSGGATLNVLRSIEGQSKGQKVLLIHSGGLSQRLPHVSAFGKIFATLPNGNTVLETKLRTYRSLPTMLPSGLLVAASDVLEDVSAFRKCDLSSDMIVFATESNLKVASDHGVFVMDNGCLKSVLQKPSLDDMKAAGAILPSGNALTDCFFWISWRTCEQLVSLWRFRGPCTVETCCYGDFMRPLGSKPLLDYLTKGNAEVSSWRRAFADVFSKISPEIINLGTDAFFHLGTPREFLEHCKEDSTFSKKFLGTFTNAVHCNLTNCRIGSDSLLEYCKFDGANIGKGCIVSGCEYNEKFELDDYSILFTLCIGDQCYTTILLRMDNDVKTKKSSLRWMGQETGLRDVSLWDAKLFPIEKDRERSLRAMLGMVKGIEPSGERISIAEAMMASNVKEMVAYRRRLKADTLKHQPPSFACP</sequence>
<dbReference type="GO" id="GO:0000166">
    <property type="term" value="F:nucleotide binding"/>
    <property type="evidence" value="ECO:0007669"/>
    <property type="project" value="UniProtKB-KW"/>
</dbReference>
<dbReference type="OMA" id="DMIAYRE"/>
<feature type="domain" description="GDP-fucose pyrophosphorylase" evidence="3">
    <location>
        <begin position="68"/>
        <end position="404"/>
    </location>
</feature>
<dbReference type="Proteomes" id="UP000025227">
    <property type="component" value="Unplaced"/>
</dbReference>
<evidence type="ECO:0000256" key="1">
    <source>
        <dbReference type="ARBA" id="ARBA00022679"/>
    </source>
</evidence>
<dbReference type="AlphaFoldDB" id="A0A7I5E9T3"/>
<evidence type="ECO:0000259" key="3">
    <source>
        <dbReference type="Pfam" id="PF07959"/>
    </source>
</evidence>
<evidence type="ECO:0000313" key="4">
    <source>
        <dbReference type="Proteomes" id="UP000025227"/>
    </source>
</evidence>
<dbReference type="Pfam" id="PF07959">
    <property type="entry name" value="Fucose_pyrophosphorylase"/>
    <property type="match status" value="1"/>
</dbReference>
<dbReference type="PANTHER" id="PTHR15045:SF1">
    <property type="entry name" value="FUCOSE-1-PHOSPHATE GUANYLYLTRANSFERASE"/>
    <property type="match status" value="1"/>
</dbReference>
<dbReference type="WBParaSite" id="HCON_00091665-00001">
    <property type="protein sequence ID" value="HCON_00091665-00001"/>
    <property type="gene ID" value="HCON_00091665"/>
</dbReference>
<keyword evidence="4" id="KW-1185">Reference proteome</keyword>
<evidence type="ECO:0000313" key="5">
    <source>
        <dbReference type="WBParaSite" id="HCON_00091665-00001"/>
    </source>
</evidence>
<dbReference type="GO" id="GO:0016772">
    <property type="term" value="F:transferase activity, transferring phosphorus-containing groups"/>
    <property type="evidence" value="ECO:0007669"/>
    <property type="project" value="InterPro"/>
</dbReference>
<evidence type="ECO:0000256" key="2">
    <source>
        <dbReference type="ARBA" id="ARBA00022741"/>
    </source>
</evidence>
<dbReference type="InterPro" id="IPR012887">
    <property type="entry name" value="GDP_fucose_pyrophosphorylase"/>
</dbReference>
<dbReference type="GO" id="GO:0042350">
    <property type="term" value="P:GDP-L-fucose biosynthetic process"/>
    <property type="evidence" value="ECO:0007669"/>
    <property type="project" value="UniProtKB-ARBA"/>
</dbReference>
<name>A0A7I5E9T3_HAECO</name>
<keyword evidence="1" id="KW-0808">Transferase</keyword>
<dbReference type="OrthoDB" id="10062280at2759"/>
<protein>
    <submittedName>
        <fullName evidence="5">Fucokinase domain-containing protein</fullName>
    </submittedName>
</protein>
<organism evidence="4 5">
    <name type="scientific">Haemonchus contortus</name>
    <name type="common">Barber pole worm</name>
    <dbReference type="NCBI Taxonomy" id="6289"/>
    <lineage>
        <taxon>Eukaryota</taxon>
        <taxon>Metazoa</taxon>
        <taxon>Ecdysozoa</taxon>
        <taxon>Nematoda</taxon>
        <taxon>Chromadorea</taxon>
        <taxon>Rhabditida</taxon>
        <taxon>Rhabditina</taxon>
        <taxon>Rhabditomorpha</taxon>
        <taxon>Strongyloidea</taxon>
        <taxon>Trichostrongylidae</taxon>
        <taxon>Haemonchus</taxon>
    </lineage>
</organism>
<reference evidence="5" key="1">
    <citation type="submission" date="2020-12" db="UniProtKB">
        <authorList>
            <consortium name="WormBaseParasite"/>
        </authorList>
    </citation>
    <scope>IDENTIFICATION</scope>
    <source>
        <strain evidence="5">MHco3</strain>
    </source>
</reference>